<evidence type="ECO:0000313" key="3">
    <source>
        <dbReference type="Proteomes" id="UP000016986"/>
    </source>
</evidence>
<name>U2YCM9_9EURY</name>
<proteinExistence type="predicted"/>
<accession>U2YCM9</accession>
<feature type="transmembrane region" description="Helical" evidence="1">
    <location>
        <begin position="56"/>
        <end position="79"/>
    </location>
</feature>
<keyword evidence="1" id="KW-0812">Transmembrane</keyword>
<gene>
    <name evidence="2" type="ORF">MBEHAL_0106</name>
</gene>
<dbReference type="Proteomes" id="UP000016986">
    <property type="component" value="Unassembled WGS sequence"/>
</dbReference>
<comment type="caution">
    <text evidence="2">The sequence shown here is derived from an EMBL/GenBank/DDBJ whole genome shotgun (WGS) entry which is preliminary data.</text>
</comment>
<organism evidence="2 3">
    <name type="scientific">Halarchaeum acidiphilum MH1-52-1</name>
    <dbReference type="NCBI Taxonomy" id="1261545"/>
    <lineage>
        <taxon>Archaea</taxon>
        <taxon>Methanobacteriati</taxon>
        <taxon>Methanobacteriota</taxon>
        <taxon>Stenosarchaea group</taxon>
        <taxon>Halobacteria</taxon>
        <taxon>Halobacteriales</taxon>
        <taxon>Halobacteriaceae</taxon>
    </lineage>
</organism>
<keyword evidence="1" id="KW-0472">Membrane</keyword>
<keyword evidence="1" id="KW-1133">Transmembrane helix</keyword>
<feature type="transmembrane region" description="Helical" evidence="1">
    <location>
        <begin position="24"/>
        <end position="44"/>
    </location>
</feature>
<evidence type="ECO:0000256" key="1">
    <source>
        <dbReference type="SAM" id="Phobius"/>
    </source>
</evidence>
<evidence type="ECO:0000313" key="2">
    <source>
        <dbReference type="EMBL" id="GAD51346.1"/>
    </source>
</evidence>
<reference evidence="2 3" key="1">
    <citation type="submission" date="2013-09" db="EMBL/GenBank/DDBJ databases">
        <title>Whole genome sequencing of Halarchaeum acidiphilum strain MH1-52-1.</title>
        <authorList>
            <person name="Shimane Y."/>
            <person name="Minegishi H."/>
            <person name="Nishi S."/>
            <person name="Echigo A."/>
            <person name="Shuto A."/>
            <person name="Konishi M."/>
            <person name="Ito T."/>
            <person name="Ohkuma M."/>
            <person name="Ohta Y."/>
            <person name="Nagano Y."/>
            <person name="Tsubouchi T."/>
            <person name="Mori K."/>
            <person name="Usui K."/>
            <person name="Kamekura M."/>
            <person name="Usami R."/>
            <person name="Takaki Y."/>
            <person name="Hatada Y."/>
        </authorList>
    </citation>
    <scope>NUCLEOTIDE SEQUENCE [LARGE SCALE GENOMIC DNA]</scope>
    <source>
        <strain evidence="2 3">JCM 16109</strain>
    </source>
</reference>
<sequence length="85" mass="9127">MIIAFCLSLPYSPVQETVVGLTKPINFLATTTPILAYAGLSVALQVQRMREVSWKLILVACLVFLGTFFGSAIVAQIVLSAQGII</sequence>
<keyword evidence="3" id="KW-1185">Reference proteome</keyword>
<dbReference type="AlphaFoldDB" id="U2YCM9"/>
<dbReference type="eggNOG" id="arCOG09719">
    <property type="taxonomic scope" value="Archaea"/>
</dbReference>
<dbReference type="EMBL" id="BATA01000001">
    <property type="protein sequence ID" value="GAD51346.1"/>
    <property type="molecule type" value="Genomic_DNA"/>
</dbReference>
<protein>
    <submittedName>
        <fullName evidence="2">Uncharacterized protein</fullName>
    </submittedName>
</protein>